<sequence length="112" mass="13289">MLSHYLIRNSELIPQHRLYQITRQRRYIDTCHHDMCDMSAIVLTIFNNSLVRDLLTQCSRILKQPFRIALFQNIYVVKHFPTIRLASYSPSMIQYVVSKHKNNLTIRGGYGY</sequence>
<keyword evidence="2" id="KW-1185">Reference proteome</keyword>
<dbReference type="EMBL" id="CP005957">
    <property type="protein sequence ID" value="AGL62265.1"/>
    <property type="molecule type" value="Genomic_DNA"/>
</dbReference>
<dbReference type="Proteomes" id="UP000013893">
    <property type="component" value="Chromosome"/>
</dbReference>
<dbReference type="STRING" id="1332188.L336_0562"/>
<name>R4PVK0_9BACT</name>
<evidence type="ECO:0000313" key="2">
    <source>
        <dbReference type="Proteomes" id="UP000013893"/>
    </source>
</evidence>
<dbReference type="KEGG" id="saal:L336_0562"/>
<dbReference type="AlphaFoldDB" id="R4PVK0"/>
<gene>
    <name evidence="1" type="ORF">L336_0562</name>
</gene>
<organism evidence="1 2">
    <name type="scientific">Candidatus Saccharimonas aalborgensis</name>
    <dbReference type="NCBI Taxonomy" id="1332188"/>
    <lineage>
        <taxon>Bacteria</taxon>
        <taxon>Candidatus Saccharimonadota</taxon>
        <taxon>Candidatus Saccharimonadia</taxon>
        <taxon>Candidatus Saccharimonadales</taxon>
        <taxon>Candidatus Saccharimonadaceae</taxon>
        <taxon>Candidatus Saccharimonas</taxon>
    </lineage>
</organism>
<evidence type="ECO:0000313" key="1">
    <source>
        <dbReference type="EMBL" id="AGL62265.1"/>
    </source>
</evidence>
<protein>
    <submittedName>
        <fullName evidence="1">Uncharacterized protein</fullName>
    </submittedName>
</protein>
<accession>R4PVK0</accession>
<reference evidence="1 2" key="1">
    <citation type="journal article" date="2013" name="Nat. Biotechnol.">
        <title>Genome sequences of rare, uncultured bacteria obtained by differential coverage binning of multiple metagenomes.</title>
        <authorList>
            <person name="Albertsen M."/>
            <person name="Hugenholtz P."/>
            <person name="Skarshewski A."/>
            <person name="Nielsen K.L."/>
            <person name="Tyson G.W."/>
            <person name="Nielsen P.H."/>
        </authorList>
    </citation>
    <scope>NUCLEOTIDE SEQUENCE [LARGE SCALE GENOMIC DNA]</scope>
    <source>
        <strain evidence="1">TM71</strain>
    </source>
</reference>
<proteinExistence type="predicted"/>
<dbReference type="HOGENOM" id="CLU_2141341_0_0_0"/>